<evidence type="ECO:0000313" key="3">
    <source>
        <dbReference type="EMBL" id="RWR89789.1"/>
    </source>
</evidence>
<reference evidence="3 4" key="1">
    <citation type="journal article" date="2019" name="Nat. Plants">
        <title>Stout camphor tree genome fills gaps in understanding of flowering plant genome evolution.</title>
        <authorList>
            <person name="Chaw S.M."/>
            <person name="Liu Y.C."/>
            <person name="Wu Y.W."/>
            <person name="Wang H.Y."/>
            <person name="Lin C.I."/>
            <person name="Wu C.S."/>
            <person name="Ke H.M."/>
            <person name="Chang L.Y."/>
            <person name="Hsu C.Y."/>
            <person name="Yang H.T."/>
            <person name="Sudianto E."/>
            <person name="Hsu M.H."/>
            <person name="Wu K.P."/>
            <person name="Wang L.N."/>
            <person name="Leebens-Mack J.H."/>
            <person name="Tsai I.J."/>
        </authorList>
    </citation>
    <scope>NUCLEOTIDE SEQUENCE [LARGE SCALE GENOMIC DNA]</scope>
    <source>
        <strain evidence="4">cv. Chaw 1501</strain>
        <tissue evidence="3">Young leaves</tissue>
    </source>
</reference>
<gene>
    <name evidence="3" type="ORF">CKAN_01886000</name>
</gene>
<dbReference type="EMBL" id="QPKB01000007">
    <property type="protein sequence ID" value="RWR89789.1"/>
    <property type="molecule type" value="Genomic_DNA"/>
</dbReference>
<evidence type="ECO:0000313" key="4">
    <source>
        <dbReference type="Proteomes" id="UP000283530"/>
    </source>
</evidence>
<dbReference type="PANTHER" id="PTHR37749:SF1">
    <property type="entry name" value="TRANSMEMBRANE PROTEIN"/>
    <property type="match status" value="1"/>
</dbReference>
<keyword evidence="2" id="KW-0812">Transmembrane</keyword>
<dbReference type="Proteomes" id="UP000283530">
    <property type="component" value="Unassembled WGS sequence"/>
</dbReference>
<evidence type="ECO:0008006" key="5">
    <source>
        <dbReference type="Google" id="ProtNLM"/>
    </source>
</evidence>
<dbReference type="PANTHER" id="PTHR37749">
    <property type="entry name" value="TRANSMEMBRANE PROTEIN"/>
    <property type="match status" value="1"/>
</dbReference>
<keyword evidence="4" id="KW-1185">Reference proteome</keyword>
<name>A0A3S3QUG1_9MAGN</name>
<accession>A0A3S3QUG1</accession>
<comment type="caution">
    <text evidence="3">The sequence shown here is derived from an EMBL/GenBank/DDBJ whole genome shotgun (WGS) entry which is preliminary data.</text>
</comment>
<feature type="region of interest" description="Disordered" evidence="1">
    <location>
        <begin position="42"/>
        <end position="71"/>
    </location>
</feature>
<feature type="compositionally biased region" description="Acidic residues" evidence="1">
    <location>
        <begin position="53"/>
        <end position="63"/>
    </location>
</feature>
<sequence>MKNHRSINRSKKLNRILIEPHMIRTPFPFNGARSNKCVEREAIGPSSSIDLTEAQEEEEEEGNDASSITSDPMLFSRVKRLLEVEPPGPLRYLMGAAIMMIGVVLPIGYMMFRTKQVDLLPPTPNRRRNKGLI</sequence>
<proteinExistence type="predicted"/>
<keyword evidence="2" id="KW-0472">Membrane</keyword>
<dbReference type="GO" id="GO:0005794">
    <property type="term" value="C:Golgi apparatus"/>
    <property type="evidence" value="ECO:0007669"/>
    <property type="project" value="TreeGrafter"/>
</dbReference>
<evidence type="ECO:0000256" key="2">
    <source>
        <dbReference type="SAM" id="Phobius"/>
    </source>
</evidence>
<evidence type="ECO:0000256" key="1">
    <source>
        <dbReference type="SAM" id="MobiDB-lite"/>
    </source>
</evidence>
<keyword evidence="2" id="KW-1133">Transmembrane helix</keyword>
<dbReference type="OrthoDB" id="1898904at2759"/>
<protein>
    <recommendedName>
        <fullName evidence="5">Transmembrane protein</fullName>
    </recommendedName>
</protein>
<dbReference type="AlphaFoldDB" id="A0A3S3QUG1"/>
<feature type="transmembrane region" description="Helical" evidence="2">
    <location>
        <begin position="90"/>
        <end position="112"/>
    </location>
</feature>
<organism evidence="3 4">
    <name type="scientific">Cinnamomum micranthum f. kanehirae</name>
    <dbReference type="NCBI Taxonomy" id="337451"/>
    <lineage>
        <taxon>Eukaryota</taxon>
        <taxon>Viridiplantae</taxon>
        <taxon>Streptophyta</taxon>
        <taxon>Embryophyta</taxon>
        <taxon>Tracheophyta</taxon>
        <taxon>Spermatophyta</taxon>
        <taxon>Magnoliopsida</taxon>
        <taxon>Magnoliidae</taxon>
        <taxon>Laurales</taxon>
        <taxon>Lauraceae</taxon>
        <taxon>Cinnamomum</taxon>
    </lineage>
</organism>